<protein>
    <submittedName>
        <fullName evidence="2">Protein-serine/threonine phosphatase</fullName>
        <ecNumber evidence="2">3.1.3.16</ecNumber>
    </submittedName>
</protein>
<name>A0ABD1H7Q7_SALDI</name>
<evidence type="ECO:0000256" key="1">
    <source>
        <dbReference type="SAM" id="MobiDB-lite"/>
    </source>
</evidence>
<dbReference type="GO" id="GO:0004722">
    <property type="term" value="F:protein serine/threonine phosphatase activity"/>
    <property type="evidence" value="ECO:0007669"/>
    <property type="project" value="UniProtKB-EC"/>
</dbReference>
<feature type="compositionally biased region" description="Polar residues" evidence="1">
    <location>
        <begin position="12"/>
        <end position="21"/>
    </location>
</feature>
<evidence type="ECO:0000313" key="3">
    <source>
        <dbReference type="Proteomes" id="UP001567538"/>
    </source>
</evidence>
<organism evidence="2 3">
    <name type="scientific">Salvia divinorum</name>
    <name type="common">Maria pastora</name>
    <name type="synonym">Diviner's sage</name>
    <dbReference type="NCBI Taxonomy" id="28513"/>
    <lineage>
        <taxon>Eukaryota</taxon>
        <taxon>Viridiplantae</taxon>
        <taxon>Streptophyta</taxon>
        <taxon>Embryophyta</taxon>
        <taxon>Tracheophyta</taxon>
        <taxon>Spermatophyta</taxon>
        <taxon>Magnoliopsida</taxon>
        <taxon>eudicotyledons</taxon>
        <taxon>Gunneridae</taxon>
        <taxon>Pentapetalae</taxon>
        <taxon>asterids</taxon>
        <taxon>lamiids</taxon>
        <taxon>Lamiales</taxon>
        <taxon>Lamiaceae</taxon>
        <taxon>Nepetoideae</taxon>
        <taxon>Mentheae</taxon>
        <taxon>Salviinae</taxon>
        <taxon>Salvia</taxon>
        <taxon>Salvia subgen. Calosphace</taxon>
    </lineage>
</organism>
<reference evidence="2 3" key="1">
    <citation type="submission" date="2024-06" db="EMBL/GenBank/DDBJ databases">
        <title>A chromosome level genome sequence of Diviner's sage (Salvia divinorum).</title>
        <authorList>
            <person name="Ford S.A."/>
            <person name="Ro D.-K."/>
            <person name="Ness R.W."/>
            <person name="Phillips M.A."/>
        </authorList>
    </citation>
    <scope>NUCLEOTIDE SEQUENCE [LARGE SCALE GENOMIC DNA]</scope>
    <source>
        <strain evidence="2">SAF-2024a</strain>
        <tissue evidence="2">Leaf</tissue>
    </source>
</reference>
<dbReference type="Proteomes" id="UP001567538">
    <property type="component" value="Unassembled WGS sequence"/>
</dbReference>
<sequence>MSTAASAEQPHNLASSTTSTGAAVGLSPVPATPLASEEKKKETAVEEKPFIHATNQMESSSSDDEFDVEPDDAYHLDLQRVKHKMQKLDLHLGSENKEMCTHPGYFHEFCITCGLRVQDDSDIPLKYIHENLRVAKDEMT</sequence>
<comment type="caution">
    <text evidence="2">The sequence shown here is derived from an EMBL/GenBank/DDBJ whole genome shotgun (WGS) entry which is preliminary data.</text>
</comment>
<dbReference type="EMBL" id="JBEAFC010000006">
    <property type="protein sequence ID" value="KAL1552480.1"/>
    <property type="molecule type" value="Genomic_DNA"/>
</dbReference>
<feature type="compositionally biased region" description="Basic and acidic residues" evidence="1">
    <location>
        <begin position="36"/>
        <end position="50"/>
    </location>
</feature>
<dbReference type="EC" id="3.1.3.16" evidence="2"/>
<accession>A0ABD1H7Q7</accession>
<dbReference type="AlphaFoldDB" id="A0ABD1H7Q7"/>
<keyword evidence="2" id="KW-0378">Hydrolase</keyword>
<proteinExistence type="predicted"/>
<feature type="region of interest" description="Disordered" evidence="1">
    <location>
        <begin position="1"/>
        <end position="69"/>
    </location>
</feature>
<gene>
    <name evidence="2" type="ORF">AAHA92_13271</name>
</gene>
<evidence type="ECO:0000313" key="2">
    <source>
        <dbReference type="EMBL" id="KAL1552480.1"/>
    </source>
</evidence>
<keyword evidence="3" id="KW-1185">Reference proteome</keyword>